<dbReference type="Proteomes" id="UP000663825">
    <property type="component" value="Unassembled WGS sequence"/>
</dbReference>
<feature type="domain" description="RDRP core" evidence="2">
    <location>
        <begin position="618"/>
        <end position="1184"/>
    </location>
</feature>
<gene>
    <name evidence="3" type="ORF">TIS948_LOCUS514</name>
    <name evidence="4" type="ORF">UJA718_LOCUS9742</name>
</gene>
<dbReference type="EMBL" id="CAJOBP010001107">
    <property type="protein sequence ID" value="CAF4254244.1"/>
    <property type="molecule type" value="Genomic_DNA"/>
</dbReference>
<evidence type="ECO:0000259" key="2">
    <source>
        <dbReference type="Pfam" id="PF05183"/>
    </source>
</evidence>
<evidence type="ECO:0000313" key="3">
    <source>
        <dbReference type="EMBL" id="CAF2982148.1"/>
    </source>
</evidence>
<feature type="region of interest" description="Disordered" evidence="1">
    <location>
        <begin position="1213"/>
        <end position="1237"/>
    </location>
</feature>
<dbReference type="EMBL" id="CAJNXB010000014">
    <property type="protein sequence ID" value="CAF2982148.1"/>
    <property type="molecule type" value="Genomic_DNA"/>
</dbReference>
<dbReference type="PANTHER" id="PTHR23079">
    <property type="entry name" value="RNA-DEPENDENT RNA POLYMERASE"/>
    <property type="match status" value="1"/>
</dbReference>
<evidence type="ECO:0000256" key="1">
    <source>
        <dbReference type="SAM" id="MobiDB-lite"/>
    </source>
</evidence>
<name>A0A820F0D7_9BILA</name>
<feature type="region of interest" description="Disordered" evidence="1">
    <location>
        <begin position="33"/>
        <end position="81"/>
    </location>
</feature>
<dbReference type="PANTHER" id="PTHR23079:SF55">
    <property type="entry name" value="RNA-DIRECTED RNA POLYMERASE"/>
    <property type="match status" value="1"/>
</dbReference>
<dbReference type="GO" id="GO:0031380">
    <property type="term" value="C:nuclear RNA-directed RNA polymerase complex"/>
    <property type="evidence" value="ECO:0007669"/>
    <property type="project" value="TreeGrafter"/>
</dbReference>
<proteinExistence type="predicted"/>
<sequence length="1674" mass="193869">MVTGTENLFIDTTVNSTNRFLVNSEAHTSLRLLHRRSSDEDEPDEEEEDEILVIENDEEEEPDEDVEETEEENGDDNLVPKLNIGQLKDSKSPSKLSSFPSCPFTGGWGRGSRPISISPQSSSCPTLGYENVNAFDQHKSETSISKHTNGNDQQQVTKNMTTITHAINGDYYHHCIPKGPFDEVIDFSFNASTTKIVFDNEDGYNKATDALKKNAIQHEATRNYSDIWPFCLNSRTIRFFRLAELESQRLNNDNLKQLIIPLTRISPSDLLAYGSQYWFAFERRPTFNEEKFNIDIESIKTQSESMTNNTILGRIKFFRGVHVKLSYGALTSMNQYYYHPEYCFTKRTEWTIQFRPKKLEIERSEDKRVGDNNDCKKIFRRSILPAELIDRAAIFTVDRLGFSVYICVKGNAHEYTRIASTGENRYQIDRIPSTNKDCPIFSTICLHTLVKTNRSNNHLTDYDKYSSLEQVKRLFKYLVDFFYSNQISVCFASIKCDRGCLTNIPALSKLFKTPIQIYAFTMLKNVGYSIEQKIFQQKIFCQSLLRISDNDDDKFYRLCLYLFRRASEYHFLNLENELHEAFREYANQVEQCVAINEKMATILSPPRENYAYVPSIRVTPTTIQVQPLKLVKLHRVIRERKFDDPMSYALVEIRDEANKALYARDFRSLRKTFKQILTDGIQTNKIHYRYLHHSMSQVKEKQFWFLNSRYSLADVLSWMGNFDNERVVAKHAARIAQCFTSTEPSIRIPAEHVKYISDIETPDKQYCFTDGVGTVSPTFCKMVQKELGRRFMPSVLQIRYGGCKGTVSVDPRLENQPQQLVIRESMRKFTSDHDQLEICKVSSPRALYLNRQAILLLSSRGIPDSHFLVLQNENHLWLVQSLLSSSIAFELLNDRVGSTYFNFRDIAKDINLVEEPFFLQLIVTSGHDCVSKFQQRAKIKTAKNKARNMFGIVDEYGVLEYGQVFIQYNHINDEKLDVTDKPSNVPPTILDNTKVVITKNPCYHPGDLRTFIAVDRKELRHLVDVVVFPQKGHRPHPNEISGSDLDGDEYAVIWDSDLVPLTTNDEPYNYDSQDKPIKRDHPIERDDINEIVLDIAAQNLTGDMSNLHLALADSLGTRDTEVLGLAGFISQELDAPKTGKHPITSEDLHYYRVNLLKERYPDFMMKERYKSYPSEKIIGQLYRSARRAIIRWHKAARTHCSLRHLKTAQLHDESIDDENLDTPNSNPSIGSHNSSPWRWQPYDSMGTNHELSLTLDPDLNHPSSKHHTRWARNLFSVYRAHLRNIISVFNYQDEIDLFCRCEALDQLASGKQDINISAGLELQRLIDSTRRLFYHQFTQLTTDSTSKPPHDGPCTRDKSCSECGEIKLARAAACYYVCYSQAATLSTKARSRILSFPWLFGTFLTELKRRQQNQNSYSNINYVSKHVVIGRAMRNVAKRLIENKEVKLKIFWPPFSDKAHLFLRSINSTSKNNSKLFKRDIIERDQQTDSMSLSKILRSINSTSKNNSKLFKRDIIERDQQTDSMSLSKILFIEIMNEWIQRQNIFGENKKPLIREICWHQLLINFILNSNEDVLNDSYKSPAFEQYKVVFQSSNNFLMTQRYFEHIKCEVSASSINFDNSMYDYSICLLRLCFHLARNQKSNEYAYLSDYLIHALQAIGIEKELNDVPIDIDT</sequence>
<accession>A0A820F0D7</accession>
<organism evidence="4 5">
    <name type="scientific">Rotaria socialis</name>
    <dbReference type="NCBI Taxonomy" id="392032"/>
    <lineage>
        <taxon>Eukaryota</taxon>
        <taxon>Metazoa</taxon>
        <taxon>Spiralia</taxon>
        <taxon>Gnathifera</taxon>
        <taxon>Rotifera</taxon>
        <taxon>Eurotatoria</taxon>
        <taxon>Bdelloidea</taxon>
        <taxon>Philodinida</taxon>
        <taxon>Philodinidae</taxon>
        <taxon>Rotaria</taxon>
    </lineage>
</organism>
<dbReference type="GO" id="GO:0030422">
    <property type="term" value="P:siRNA processing"/>
    <property type="evidence" value="ECO:0007669"/>
    <property type="project" value="TreeGrafter"/>
</dbReference>
<dbReference type="OrthoDB" id="6513042at2759"/>
<keyword evidence="5" id="KW-1185">Reference proteome</keyword>
<dbReference type="Proteomes" id="UP000663873">
    <property type="component" value="Unassembled WGS sequence"/>
</dbReference>
<dbReference type="GO" id="GO:0003968">
    <property type="term" value="F:RNA-directed RNA polymerase activity"/>
    <property type="evidence" value="ECO:0007669"/>
    <property type="project" value="UniProtKB-KW"/>
</dbReference>
<evidence type="ECO:0000313" key="4">
    <source>
        <dbReference type="EMBL" id="CAF4254244.1"/>
    </source>
</evidence>
<dbReference type="GO" id="GO:0003723">
    <property type="term" value="F:RNA binding"/>
    <property type="evidence" value="ECO:0007669"/>
    <property type="project" value="UniProtKB-KW"/>
</dbReference>
<comment type="caution">
    <text evidence="4">The sequence shown here is derived from an EMBL/GenBank/DDBJ whole genome shotgun (WGS) entry which is preliminary data.</text>
</comment>
<dbReference type="Pfam" id="PF05183">
    <property type="entry name" value="RdRP"/>
    <property type="match status" value="1"/>
</dbReference>
<reference evidence="4" key="1">
    <citation type="submission" date="2021-02" db="EMBL/GenBank/DDBJ databases">
        <authorList>
            <person name="Nowell W R."/>
        </authorList>
    </citation>
    <scope>NUCLEOTIDE SEQUENCE</scope>
</reference>
<dbReference type="InterPro" id="IPR007855">
    <property type="entry name" value="RDRP"/>
</dbReference>
<protein>
    <recommendedName>
        <fullName evidence="2">RDRP core domain-containing protein</fullName>
    </recommendedName>
</protein>
<dbReference type="InterPro" id="IPR057596">
    <property type="entry name" value="RDRP_core"/>
</dbReference>
<evidence type="ECO:0000313" key="5">
    <source>
        <dbReference type="Proteomes" id="UP000663873"/>
    </source>
</evidence>
<feature type="compositionally biased region" description="Polar residues" evidence="1">
    <location>
        <begin position="1221"/>
        <end position="1237"/>
    </location>
</feature>
<feature type="compositionally biased region" description="Acidic residues" evidence="1">
    <location>
        <begin position="39"/>
        <end position="75"/>
    </location>
</feature>